<dbReference type="Gene3D" id="1.10.287.70">
    <property type="match status" value="1"/>
</dbReference>
<reference evidence="9" key="1">
    <citation type="submission" date="2018-04" db="EMBL/GenBank/DDBJ databases">
        <title>Transcriptome of Schizaphis graminum biotype I.</title>
        <authorList>
            <person name="Scully E.D."/>
            <person name="Geib S.M."/>
            <person name="Palmer N.A."/>
            <person name="Koch K."/>
            <person name="Bradshaw J."/>
            <person name="Heng-Moss T."/>
            <person name="Sarath G."/>
        </authorList>
    </citation>
    <scope>NUCLEOTIDE SEQUENCE</scope>
</reference>
<dbReference type="EMBL" id="GGMR01007238">
    <property type="protein sequence ID" value="MBY19857.1"/>
    <property type="molecule type" value="Transcribed_RNA"/>
</dbReference>
<keyword evidence="7" id="KW-0325">Glycoprotein</keyword>
<sequence length="256" mass="29494">MNFIPVIYEPLNWHTEQWGKKQINGTISGLLGEVWSARADLALGNLHYTPYHLNILDLSIPYNTECLTFLTFESKTDNSWKTLILPFKLNMWIGVLITLLVGGFLFYAFATAHKHIEDSESSIKIIQCDTQKTKILENKSELFTENKTVKKYIDILKHKIKYPKIIKQQKCINNHTTNNKFNQLTNKDVTGLYLFEDIENSILYTYGMLVAVSLPKVPSGWAIRILTGWWWIYCLLVVVAYKASMTAILANPDTRL</sequence>
<keyword evidence="5 8" id="KW-0472">Membrane</keyword>
<keyword evidence="3 8" id="KW-0812">Transmembrane</keyword>
<feature type="transmembrane region" description="Helical" evidence="8">
    <location>
        <begin position="89"/>
        <end position="110"/>
    </location>
</feature>
<dbReference type="PANTHER" id="PTHR42643:SF35">
    <property type="entry name" value="IONOTROPIC RECEPTOR 68A, ISOFORM A"/>
    <property type="match status" value="1"/>
</dbReference>
<evidence type="ECO:0000256" key="6">
    <source>
        <dbReference type="ARBA" id="ARBA00023170"/>
    </source>
</evidence>
<dbReference type="AlphaFoldDB" id="A0A2S2NRU3"/>
<evidence type="ECO:0000313" key="9">
    <source>
        <dbReference type="EMBL" id="MBY19857.1"/>
    </source>
</evidence>
<evidence type="ECO:0000256" key="8">
    <source>
        <dbReference type="SAM" id="Phobius"/>
    </source>
</evidence>
<gene>
    <name evidence="9" type="primary">grid2_0</name>
    <name evidence="9" type="ORF">g.166513</name>
</gene>
<accession>A0A2S2NRU3</accession>
<evidence type="ECO:0000256" key="3">
    <source>
        <dbReference type="ARBA" id="ARBA00022692"/>
    </source>
</evidence>
<proteinExistence type="predicted"/>
<keyword evidence="6 9" id="KW-0675">Receptor</keyword>
<feature type="transmembrane region" description="Helical" evidence="8">
    <location>
        <begin position="229"/>
        <end position="250"/>
    </location>
</feature>
<protein>
    <submittedName>
        <fullName evidence="9">Glutamate receptor delta-2 subunit</fullName>
    </submittedName>
</protein>
<name>A0A2S2NRU3_SCHGA</name>
<dbReference type="GO" id="GO:0005886">
    <property type="term" value="C:plasma membrane"/>
    <property type="evidence" value="ECO:0007669"/>
    <property type="project" value="UniProtKB-SubCell"/>
</dbReference>
<organism evidence="9">
    <name type="scientific">Schizaphis graminum</name>
    <name type="common">Green bug aphid</name>
    <dbReference type="NCBI Taxonomy" id="13262"/>
    <lineage>
        <taxon>Eukaryota</taxon>
        <taxon>Metazoa</taxon>
        <taxon>Ecdysozoa</taxon>
        <taxon>Arthropoda</taxon>
        <taxon>Hexapoda</taxon>
        <taxon>Insecta</taxon>
        <taxon>Pterygota</taxon>
        <taxon>Neoptera</taxon>
        <taxon>Paraneoptera</taxon>
        <taxon>Hemiptera</taxon>
        <taxon>Sternorrhyncha</taxon>
        <taxon>Aphidomorpha</taxon>
        <taxon>Aphidoidea</taxon>
        <taxon>Aphididae</taxon>
        <taxon>Aphidini</taxon>
        <taxon>Schizaphis</taxon>
    </lineage>
</organism>
<keyword evidence="2" id="KW-1003">Cell membrane</keyword>
<evidence type="ECO:0000256" key="2">
    <source>
        <dbReference type="ARBA" id="ARBA00022475"/>
    </source>
</evidence>
<evidence type="ECO:0000256" key="7">
    <source>
        <dbReference type="ARBA" id="ARBA00023180"/>
    </source>
</evidence>
<keyword evidence="4 8" id="KW-1133">Transmembrane helix</keyword>
<comment type="subcellular location">
    <subcellularLocation>
        <location evidence="1">Cell membrane</location>
        <topology evidence="1">Multi-pass membrane protein</topology>
    </subcellularLocation>
</comment>
<evidence type="ECO:0000256" key="5">
    <source>
        <dbReference type="ARBA" id="ARBA00023136"/>
    </source>
</evidence>
<evidence type="ECO:0000256" key="4">
    <source>
        <dbReference type="ARBA" id="ARBA00022989"/>
    </source>
</evidence>
<dbReference type="SUPFAM" id="SSF53850">
    <property type="entry name" value="Periplasmic binding protein-like II"/>
    <property type="match status" value="1"/>
</dbReference>
<evidence type="ECO:0000256" key="1">
    <source>
        <dbReference type="ARBA" id="ARBA00004651"/>
    </source>
</evidence>
<dbReference type="PANTHER" id="PTHR42643">
    <property type="entry name" value="IONOTROPIC RECEPTOR 20A-RELATED"/>
    <property type="match status" value="1"/>
</dbReference>
<dbReference type="InterPro" id="IPR052192">
    <property type="entry name" value="Insect_Ionotropic_Sensory_Rcpt"/>
</dbReference>